<dbReference type="PANTHER" id="PTHR10796:SF95">
    <property type="entry name" value="SSD DOMAIN-CONTAINING PROTEIN"/>
    <property type="match status" value="1"/>
</dbReference>
<dbReference type="WBParaSite" id="PEQ_0000960701-mRNA-1">
    <property type="protein sequence ID" value="PEQ_0000960701-mRNA-1"/>
    <property type="gene ID" value="PEQ_0000960701"/>
</dbReference>
<dbReference type="Gene3D" id="1.20.1640.10">
    <property type="entry name" value="Multidrug efflux transporter AcrB transmembrane domain"/>
    <property type="match status" value="1"/>
</dbReference>
<dbReference type="PANTHER" id="PTHR10796">
    <property type="entry name" value="PATCHED-RELATED"/>
    <property type="match status" value="1"/>
</dbReference>
<protein>
    <submittedName>
        <fullName evidence="2">Uncharacterized protein</fullName>
    </submittedName>
</protein>
<proteinExistence type="predicted"/>
<evidence type="ECO:0000313" key="2">
    <source>
        <dbReference type="WBParaSite" id="PEQ_0000960701-mRNA-1"/>
    </source>
</evidence>
<dbReference type="SUPFAM" id="SSF82866">
    <property type="entry name" value="Multidrug efflux transporter AcrB transmembrane domain"/>
    <property type="match status" value="1"/>
</dbReference>
<dbReference type="GO" id="GO:0030659">
    <property type="term" value="C:cytoplasmic vesicle membrane"/>
    <property type="evidence" value="ECO:0007669"/>
    <property type="project" value="TreeGrafter"/>
</dbReference>
<accession>A0A914RTK8</accession>
<dbReference type="Proteomes" id="UP000887564">
    <property type="component" value="Unplaced"/>
</dbReference>
<dbReference type="AlphaFoldDB" id="A0A914RTK8"/>
<dbReference type="GO" id="GO:0018996">
    <property type="term" value="P:molting cycle, collagen and cuticulin-based cuticle"/>
    <property type="evidence" value="ECO:0007669"/>
    <property type="project" value="TreeGrafter"/>
</dbReference>
<evidence type="ECO:0000313" key="1">
    <source>
        <dbReference type="Proteomes" id="UP000887564"/>
    </source>
</evidence>
<organism evidence="1 2">
    <name type="scientific">Parascaris equorum</name>
    <name type="common">Equine roundworm</name>
    <dbReference type="NCBI Taxonomy" id="6256"/>
    <lineage>
        <taxon>Eukaryota</taxon>
        <taxon>Metazoa</taxon>
        <taxon>Ecdysozoa</taxon>
        <taxon>Nematoda</taxon>
        <taxon>Chromadorea</taxon>
        <taxon>Rhabditida</taxon>
        <taxon>Spirurina</taxon>
        <taxon>Ascaridomorpha</taxon>
        <taxon>Ascaridoidea</taxon>
        <taxon>Ascarididae</taxon>
        <taxon>Parascaris</taxon>
    </lineage>
</organism>
<name>A0A914RTK8_PAREQ</name>
<dbReference type="GO" id="GO:0005886">
    <property type="term" value="C:plasma membrane"/>
    <property type="evidence" value="ECO:0007669"/>
    <property type="project" value="TreeGrafter"/>
</dbReference>
<dbReference type="GO" id="GO:0006897">
    <property type="term" value="P:endocytosis"/>
    <property type="evidence" value="ECO:0007669"/>
    <property type="project" value="TreeGrafter"/>
</dbReference>
<reference evidence="2" key="1">
    <citation type="submission" date="2022-11" db="UniProtKB">
        <authorList>
            <consortium name="WormBaseParasite"/>
        </authorList>
    </citation>
    <scope>IDENTIFICATION</scope>
</reference>
<sequence>MTADFEALPSCNGPQFTRFWLRDYRAHLATEAEEFAEDAIQDPAPFSTEDIKALLSGVFGFITLWGIDLDPISMATLIMSIGLSVDFPAHITFHYYRTGLDPSFTSIKERMLHSLIAIGFPLLQCSASTILFVLCLLLVPCYMGEVSLVSIIYNQSINLCFDNNYTFFVDY</sequence>
<keyword evidence="1" id="KW-1185">Reference proteome</keyword>
<dbReference type="InterPro" id="IPR051697">
    <property type="entry name" value="Patched_domain-protein"/>
</dbReference>